<keyword evidence="2" id="KW-1185">Reference proteome</keyword>
<reference evidence="2" key="1">
    <citation type="journal article" date="2019" name="Int. J. Syst. Evol. Microbiol.">
        <title>The Global Catalogue of Microorganisms (GCM) 10K type strain sequencing project: providing services to taxonomists for standard genome sequencing and annotation.</title>
        <authorList>
            <consortium name="The Broad Institute Genomics Platform"/>
            <consortium name="The Broad Institute Genome Sequencing Center for Infectious Disease"/>
            <person name="Wu L."/>
            <person name="Ma J."/>
        </authorList>
    </citation>
    <scope>NUCLEOTIDE SEQUENCE [LARGE SCALE GENOMIC DNA]</scope>
    <source>
        <strain evidence="2">CCUG 55609</strain>
    </source>
</reference>
<sequence>MSTLYRPAPGRRVAVPFSNSDWPADGLPVDFSNPYQARLVKDGDLELVPDDTVTPADPPAGKPKK</sequence>
<evidence type="ECO:0000313" key="1">
    <source>
        <dbReference type="EMBL" id="MFD1328292.1"/>
    </source>
</evidence>
<evidence type="ECO:0000313" key="2">
    <source>
        <dbReference type="Proteomes" id="UP001597173"/>
    </source>
</evidence>
<dbReference type="EMBL" id="JBHTNF010000005">
    <property type="protein sequence ID" value="MFD1328292.1"/>
    <property type="molecule type" value="Genomic_DNA"/>
</dbReference>
<protein>
    <submittedName>
        <fullName evidence="1">Uncharacterized protein</fullName>
    </submittedName>
</protein>
<accession>A0ABW3YWJ1</accession>
<name>A0ABW3YWJ1_MYCRA</name>
<dbReference type="RefSeq" id="WP_374838477.1">
    <property type="nucleotide sequence ID" value="NZ_JBHEEW010000007.1"/>
</dbReference>
<gene>
    <name evidence="1" type="ORF">ACFQ33_10355</name>
</gene>
<organism evidence="1 2">
    <name type="scientific">Mycoplana ramosa</name>
    <name type="common">Mycoplana bullata</name>
    <dbReference type="NCBI Taxonomy" id="40837"/>
    <lineage>
        <taxon>Bacteria</taxon>
        <taxon>Pseudomonadati</taxon>
        <taxon>Pseudomonadota</taxon>
        <taxon>Alphaproteobacteria</taxon>
        <taxon>Hyphomicrobiales</taxon>
        <taxon>Rhizobiaceae</taxon>
        <taxon>Mycoplana</taxon>
    </lineage>
</organism>
<dbReference type="Proteomes" id="UP001597173">
    <property type="component" value="Unassembled WGS sequence"/>
</dbReference>
<proteinExistence type="predicted"/>
<comment type="caution">
    <text evidence="1">The sequence shown here is derived from an EMBL/GenBank/DDBJ whole genome shotgun (WGS) entry which is preliminary data.</text>
</comment>